<dbReference type="Gene3D" id="2.40.420.20">
    <property type="match status" value="1"/>
</dbReference>
<feature type="signal peptide" evidence="3">
    <location>
        <begin position="1"/>
        <end position="36"/>
    </location>
</feature>
<dbReference type="Gene3D" id="2.40.30.170">
    <property type="match status" value="1"/>
</dbReference>
<protein>
    <submittedName>
        <fullName evidence="7">Efflux RND transporter periplasmic adaptor subunit</fullName>
    </submittedName>
</protein>
<feature type="domain" description="CusB-like beta-barrel" evidence="4">
    <location>
        <begin position="272"/>
        <end position="344"/>
    </location>
</feature>
<accession>A0A559JK99</accession>
<dbReference type="InterPro" id="IPR006143">
    <property type="entry name" value="RND_pump_MFP"/>
</dbReference>
<dbReference type="EMBL" id="VNJI01000077">
    <property type="protein sequence ID" value="TVY00289.1"/>
    <property type="molecule type" value="Genomic_DNA"/>
</dbReference>
<comment type="caution">
    <text evidence="7">The sequence shown here is derived from an EMBL/GenBank/DDBJ whole genome shotgun (WGS) entry which is preliminary data.</text>
</comment>
<proteinExistence type="inferred from homology"/>
<comment type="similarity">
    <text evidence="1">Belongs to the membrane fusion protein (MFP) (TC 8.A.1) family.</text>
</comment>
<dbReference type="OrthoDB" id="9810430at2"/>
<dbReference type="AlphaFoldDB" id="A0A559JK99"/>
<dbReference type="Gene3D" id="2.40.50.100">
    <property type="match status" value="1"/>
</dbReference>
<gene>
    <name evidence="7" type="ORF">FPZ49_33430</name>
</gene>
<dbReference type="GO" id="GO:1990281">
    <property type="term" value="C:efflux pump complex"/>
    <property type="evidence" value="ECO:0007669"/>
    <property type="project" value="TreeGrafter"/>
</dbReference>
<feature type="chain" id="PRO_5039192336" evidence="3">
    <location>
        <begin position="37"/>
        <end position="420"/>
    </location>
</feature>
<feature type="domain" description="CzcB-like barrel-sandwich hybrid" evidence="5">
    <location>
        <begin position="78"/>
        <end position="246"/>
    </location>
</feature>
<dbReference type="GO" id="GO:0015562">
    <property type="term" value="F:efflux transmembrane transporter activity"/>
    <property type="evidence" value="ECO:0007669"/>
    <property type="project" value="TreeGrafter"/>
</dbReference>
<dbReference type="NCBIfam" id="TIGR01730">
    <property type="entry name" value="RND_mfp"/>
    <property type="match status" value="1"/>
</dbReference>
<evidence type="ECO:0000259" key="6">
    <source>
        <dbReference type="Pfam" id="PF25989"/>
    </source>
</evidence>
<evidence type="ECO:0000313" key="8">
    <source>
        <dbReference type="Proteomes" id="UP000317036"/>
    </source>
</evidence>
<evidence type="ECO:0000256" key="3">
    <source>
        <dbReference type="SAM" id="SignalP"/>
    </source>
</evidence>
<evidence type="ECO:0000259" key="5">
    <source>
        <dbReference type="Pfam" id="PF25973"/>
    </source>
</evidence>
<evidence type="ECO:0000256" key="2">
    <source>
        <dbReference type="SAM" id="Coils"/>
    </source>
</evidence>
<keyword evidence="3" id="KW-0732">Signal</keyword>
<dbReference type="Pfam" id="PF25989">
    <property type="entry name" value="YknX_C"/>
    <property type="match status" value="1"/>
</dbReference>
<dbReference type="PANTHER" id="PTHR30469">
    <property type="entry name" value="MULTIDRUG RESISTANCE PROTEIN MDTA"/>
    <property type="match status" value="1"/>
</dbReference>
<keyword evidence="2" id="KW-0175">Coiled coil</keyword>
<evidence type="ECO:0000313" key="7">
    <source>
        <dbReference type="EMBL" id="TVY00289.1"/>
    </source>
</evidence>
<name>A0A559JK99_9BACL</name>
<dbReference type="SUPFAM" id="SSF111369">
    <property type="entry name" value="HlyD-like secretion proteins"/>
    <property type="match status" value="2"/>
</dbReference>
<dbReference type="InterPro" id="IPR058647">
    <property type="entry name" value="BSH_CzcB-like"/>
</dbReference>
<sequence length="420" mass="45372">MNKRSGKLMTEQHQLDRSWKKSMLAGLVLVMATAAAAGCSAVSAGEAGPKQVKVSKVQTMKMDDKTEQEADIIAYSQVNVVTKAGGDVAEVLKKRGDNVEAGDVLFRLDSTDAMRNKEKNRLAKQNLQSQLDKTSQDIVTNKGVLKNTIEKLQLQIVDLEKTYSSVHNDYDSGLVTKAQFDKAETQLKTAKLDLDTAQKQLANLESTDSLASLRIQIESTDLSMQDIDKSLADFEVKAPTSGVLTDLYPEKGVTVTAGYVAGVIQQLNPIKIHADVTESAAKLVRGKKDIAFTVPGSEEKLTASVEYLADVMSQPSKSFVLELSAANPDRKLKPGMRVKLQLGGDGKQDVLTVPQAALVKEGNDNYVFVLSGDVVEKRKVMLGRTSGTAREVTSGVKDGEAIVVSGQQELKDKDKAVVSN</sequence>
<feature type="coiled-coil region" evidence="2">
    <location>
        <begin position="142"/>
        <end position="207"/>
    </location>
</feature>
<feature type="domain" description="YknX-like C-terminal permuted SH3-like" evidence="6">
    <location>
        <begin position="350"/>
        <end position="412"/>
    </location>
</feature>
<dbReference type="InterPro" id="IPR058792">
    <property type="entry name" value="Beta-barrel_RND_2"/>
</dbReference>
<dbReference type="Proteomes" id="UP000317036">
    <property type="component" value="Unassembled WGS sequence"/>
</dbReference>
<dbReference type="Pfam" id="PF25954">
    <property type="entry name" value="Beta-barrel_RND_2"/>
    <property type="match status" value="1"/>
</dbReference>
<evidence type="ECO:0000256" key="1">
    <source>
        <dbReference type="ARBA" id="ARBA00009477"/>
    </source>
</evidence>
<dbReference type="Pfam" id="PF25973">
    <property type="entry name" value="BSH_CzcB"/>
    <property type="match status" value="1"/>
</dbReference>
<organism evidence="7 8">
    <name type="scientific">Paenibacillus cremeus</name>
    <dbReference type="NCBI Taxonomy" id="2163881"/>
    <lineage>
        <taxon>Bacteria</taxon>
        <taxon>Bacillati</taxon>
        <taxon>Bacillota</taxon>
        <taxon>Bacilli</taxon>
        <taxon>Bacillales</taxon>
        <taxon>Paenibacillaceae</taxon>
        <taxon>Paenibacillus</taxon>
    </lineage>
</organism>
<reference evidence="7 8" key="1">
    <citation type="submission" date="2019-07" db="EMBL/GenBank/DDBJ databases">
        <authorList>
            <person name="Kim J."/>
        </authorList>
    </citation>
    <scope>NUCLEOTIDE SEQUENCE [LARGE SCALE GENOMIC DNA]</scope>
    <source>
        <strain evidence="7 8">JC52</strain>
    </source>
</reference>
<evidence type="ECO:0000259" key="4">
    <source>
        <dbReference type="Pfam" id="PF25954"/>
    </source>
</evidence>
<dbReference type="InterPro" id="IPR058637">
    <property type="entry name" value="YknX-like_C"/>
</dbReference>
<keyword evidence="8" id="KW-1185">Reference proteome</keyword>